<dbReference type="AlphaFoldDB" id="A0A6A5R4Y9"/>
<protein>
    <submittedName>
        <fullName evidence="2">Uncharacterized protein</fullName>
    </submittedName>
</protein>
<dbReference type="EMBL" id="ML979049">
    <property type="protein sequence ID" value="KAF1922208.1"/>
    <property type="molecule type" value="Genomic_DNA"/>
</dbReference>
<reference evidence="2" key="1">
    <citation type="journal article" date="2020" name="Stud. Mycol.">
        <title>101 Dothideomycetes genomes: a test case for predicting lifestyles and emergence of pathogens.</title>
        <authorList>
            <person name="Haridas S."/>
            <person name="Albert R."/>
            <person name="Binder M."/>
            <person name="Bloem J."/>
            <person name="Labutti K."/>
            <person name="Salamov A."/>
            <person name="Andreopoulos B."/>
            <person name="Baker S."/>
            <person name="Barry K."/>
            <person name="Bills G."/>
            <person name="Bluhm B."/>
            <person name="Cannon C."/>
            <person name="Castanera R."/>
            <person name="Culley D."/>
            <person name="Daum C."/>
            <person name="Ezra D."/>
            <person name="Gonzalez J."/>
            <person name="Henrissat B."/>
            <person name="Kuo A."/>
            <person name="Liang C."/>
            <person name="Lipzen A."/>
            <person name="Lutzoni F."/>
            <person name="Magnuson J."/>
            <person name="Mondo S."/>
            <person name="Nolan M."/>
            <person name="Ohm R."/>
            <person name="Pangilinan J."/>
            <person name="Park H.-J."/>
            <person name="Ramirez L."/>
            <person name="Alfaro M."/>
            <person name="Sun H."/>
            <person name="Tritt A."/>
            <person name="Yoshinaga Y."/>
            <person name="Zwiers L.-H."/>
            <person name="Turgeon B."/>
            <person name="Goodwin S."/>
            <person name="Spatafora J."/>
            <person name="Crous P."/>
            <person name="Grigoriev I."/>
        </authorList>
    </citation>
    <scope>NUCLEOTIDE SEQUENCE</scope>
    <source>
        <strain evidence="2">CBS 183.55</strain>
    </source>
</reference>
<dbReference type="GeneID" id="54355127"/>
<accession>A0A6A5R4Y9</accession>
<dbReference type="OrthoDB" id="4951733at2759"/>
<organism evidence="2 3">
    <name type="scientific">Didymella exigua CBS 183.55</name>
    <dbReference type="NCBI Taxonomy" id="1150837"/>
    <lineage>
        <taxon>Eukaryota</taxon>
        <taxon>Fungi</taxon>
        <taxon>Dikarya</taxon>
        <taxon>Ascomycota</taxon>
        <taxon>Pezizomycotina</taxon>
        <taxon>Dothideomycetes</taxon>
        <taxon>Pleosporomycetidae</taxon>
        <taxon>Pleosporales</taxon>
        <taxon>Pleosporineae</taxon>
        <taxon>Didymellaceae</taxon>
        <taxon>Didymella</taxon>
    </lineage>
</organism>
<proteinExistence type="predicted"/>
<gene>
    <name evidence="2" type="ORF">M421DRAFT_79179</name>
</gene>
<feature type="non-terminal residue" evidence="2">
    <location>
        <position position="1"/>
    </location>
</feature>
<evidence type="ECO:0000256" key="1">
    <source>
        <dbReference type="SAM" id="MobiDB-lite"/>
    </source>
</evidence>
<dbReference type="RefSeq" id="XP_033442462.1">
    <property type="nucleotide sequence ID" value="XM_033597460.1"/>
</dbReference>
<evidence type="ECO:0000313" key="3">
    <source>
        <dbReference type="Proteomes" id="UP000800082"/>
    </source>
</evidence>
<keyword evidence="3" id="KW-1185">Reference proteome</keyword>
<name>A0A6A5R4Y9_9PLEO</name>
<feature type="region of interest" description="Disordered" evidence="1">
    <location>
        <begin position="1"/>
        <end position="24"/>
    </location>
</feature>
<dbReference type="Proteomes" id="UP000800082">
    <property type="component" value="Unassembled WGS sequence"/>
</dbReference>
<sequence length="60" mass="6970">EPTLPEAPEPSRYHAAAGVQEASRPLELSAQGQKAYKEDMEYYKTLTKRYKLTYCKYKIK</sequence>
<evidence type="ECO:0000313" key="2">
    <source>
        <dbReference type="EMBL" id="KAF1922208.1"/>
    </source>
</evidence>